<comment type="caution">
    <text evidence="1">The sequence shown here is derived from an EMBL/GenBank/DDBJ whole genome shotgun (WGS) entry which is preliminary data.</text>
</comment>
<dbReference type="AlphaFoldDB" id="A0A8B3RFW9"/>
<organism evidence="1 2">
    <name type="scientific">Bifidobacterium animalis subsp. lactis</name>
    <name type="common">Bifidobacterium lactis</name>
    <dbReference type="NCBI Taxonomy" id="302911"/>
    <lineage>
        <taxon>Bacteria</taxon>
        <taxon>Bacillati</taxon>
        <taxon>Actinomycetota</taxon>
        <taxon>Actinomycetes</taxon>
        <taxon>Bifidobacteriales</taxon>
        <taxon>Bifidobacteriaceae</taxon>
        <taxon>Bifidobacterium</taxon>
    </lineage>
</organism>
<evidence type="ECO:0000313" key="1">
    <source>
        <dbReference type="EMBL" id="RYM91879.1"/>
    </source>
</evidence>
<accession>A0A8B3RFW9</accession>
<sequence>MAKLTLFSLKNNHRRLDTVSPFGTRHVIISLMADEQQSQTGTFI</sequence>
<gene>
    <name evidence="1" type="ORF">PG2011B_1673</name>
</gene>
<dbReference type="Proteomes" id="UP000293613">
    <property type="component" value="Unassembled WGS sequence"/>
</dbReference>
<evidence type="ECO:0000313" key="2">
    <source>
        <dbReference type="Proteomes" id="UP000293613"/>
    </source>
</evidence>
<reference evidence="1 2" key="1">
    <citation type="journal article" date="2019" name="Appl. Environ. Microbiol.">
        <title>Dissecting the evolutionary development of the Bifidobacterium animalis species through comparative genomics analyses.</title>
        <authorList>
            <person name="Lugli G.A."/>
            <person name="Mancino W."/>
            <person name="Milani C."/>
            <person name="Duranti S."/>
            <person name="Mancabelli L."/>
            <person name="Napoli S."/>
            <person name="Mangifesta M."/>
            <person name="Viappiani A."/>
            <person name="Anzalone R."/>
            <person name="Longhi G."/>
            <person name="van Sinderen D."/>
            <person name="Ventura M."/>
            <person name="Turroni F."/>
        </authorList>
    </citation>
    <scope>NUCLEOTIDE SEQUENCE [LARGE SCALE GENOMIC DNA]</scope>
    <source>
        <strain evidence="1 2">2011B</strain>
    </source>
</reference>
<name>A0A8B3RFW9_BIFAN</name>
<protein>
    <submittedName>
        <fullName evidence="1">Uncharacterized protein</fullName>
    </submittedName>
</protein>
<proteinExistence type="predicted"/>
<dbReference type="EMBL" id="RSCO01000039">
    <property type="protein sequence ID" value="RYM91879.1"/>
    <property type="molecule type" value="Genomic_DNA"/>
</dbReference>